<dbReference type="Pfam" id="PF20448">
    <property type="entry name" value="DUF6705"/>
    <property type="match status" value="1"/>
</dbReference>
<name>A0A3D9H649_9FLAO</name>
<dbReference type="OrthoDB" id="1261237at2"/>
<dbReference type="EMBL" id="QRDV01000003">
    <property type="protein sequence ID" value="RED44436.1"/>
    <property type="molecule type" value="Genomic_DNA"/>
</dbReference>
<accession>A0A3D9H649</accession>
<dbReference type="Proteomes" id="UP000256980">
    <property type="component" value="Unassembled WGS sequence"/>
</dbReference>
<evidence type="ECO:0000259" key="2">
    <source>
        <dbReference type="Pfam" id="PF20448"/>
    </source>
</evidence>
<protein>
    <recommendedName>
        <fullName evidence="2">DUF6705 domain-containing protein</fullName>
    </recommendedName>
</protein>
<gene>
    <name evidence="3" type="ORF">DFQ10_103120</name>
</gene>
<evidence type="ECO:0000313" key="3">
    <source>
        <dbReference type="EMBL" id="RED44436.1"/>
    </source>
</evidence>
<keyword evidence="1" id="KW-0732">Signal</keyword>
<organism evidence="3 4">
    <name type="scientific">Winogradskyella eximia</name>
    <dbReference type="NCBI Taxonomy" id="262006"/>
    <lineage>
        <taxon>Bacteria</taxon>
        <taxon>Pseudomonadati</taxon>
        <taxon>Bacteroidota</taxon>
        <taxon>Flavobacteriia</taxon>
        <taxon>Flavobacteriales</taxon>
        <taxon>Flavobacteriaceae</taxon>
        <taxon>Winogradskyella</taxon>
    </lineage>
</organism>
<sequence>MVKCNILIAVILITSFDCKAQSPIMPLDTYIHNTPEGGYIKDLDNELDKFVGTWIYTNGLTTLTFELQKLELFYDGEHYEDILIGEYKYVENGIEIVNLLPLLDEGSGVIAHGHKISGRQIIPKDRYVACNDCDDNERRLRLSFYDPERSYLSTSVVLRYLLDETNPEKMTATVNDDYSVILPSEDSPTNLRVPFGEYTMVKQ</sequence>
<feature type="signal peptide" evidence="1">
    <location>
        <begin position="1"/>
        <end position="20"/>
    </location>
</feature>
<dbReference type="InterPro" id="IPR046551">
    <property type="entry name" value="DUF6705"/>
</dbReference>
<reference evidence="3 4" key="1">
    <citation type="submission" date="2018-07" db="EMBL/GenBank/DDBJ databases">
        <title>Genomic Encyclopedia of Type Strains, Phase III (KMG-III): the genomes of soil and plant-associated and newly described type strains.</title>
        <authorList>
            <person name="Whitman W."/>
        </authorList>
    </citation>
    <scope>NUCLEOTIDE SEQUENCE [LARGE SCALE GENOMIC DNA]</scope>
    <source>
        <strain evidence="3 4">CECT 7946</strain>
    </source>
</reference>
<evidence type="ECO:0000313" key="4">
    <source>
        <dbReference type="Proteomes" id="UP000256980"/>
    </source>
</evidence>
<evidence type="ECO:0000256" key="1">
    <source>
        <dbReference type="SAM" id="SignalP"/>
    </source>
</evidence>
<dbReference type="AlphaFoldDB" id="A0A3D9H649"/>
<feature type="chain" id="PRO_5017540241" description="DUF6705 domain-containing protein" evidence="1">
    <location>
        <begin position="21"/>
        <end position="203"/>
    </location>
</feature>
<feature type="domain" description="DUF6705" evidence="2">
    <location>
        <begin position="5"/>
        <end position="203"/>
    </location>
</feature>
<keyword evidence="4" id="KW-1185">Reference proteome</keyword>
<comment type="caution">
    <text evidence="3">The sequence shown here is derived from an EMBL/GenBank/DDBJ whole genome shotgun (WGS) entry which is preliminary data.</text>
</comment>
<dbReference type="RefSeq" id="WP_147299198.1">
    <property type="nucleotide sequence ID" value="NZ_QRDV01000003.1"/>
</dbReference>
<proteinExistence type="predicted"/>